<feature type="compositionally biased region" description="Acidic residues" evidence="1">
    <location>
        <begin position="34"/>
        <end position="46"/>
    </location>
</feature>
<dbReference type="Proteomes" id="UP001251528">
    <property type="component" value="Unassembled WGS sequence"/>
</dbReference>
<gene>
    <name evidence="2" type="ORF">QQS21_006239</name>
</gene>
<comment type="caution">
    <text evidence="2">The sequence shown here is derived from an EMBL/GenBank/DDBJ whole genome shotgun (WGS) entry which is preliminary data.</text>
</comment>
<dbReference type="EMBL" id="JASWJB010000113">
    <property type="protein sequence ID" value="KAK2596664.1"/>
    <property type="molecule type" value="Genomic_DNA"/>
</dbReference>
<reference evidence="2" key="1">
    <citation type="submission" date="2023-06" db="EMBL/GenBank/DDBJ databases">
        <title>Conoideocrella luteorostrata (Hypocreales: Clavicipitaceae), a potential biocontrol fungus for elongate hemlock scale in United States Christmas tree production areas.</title>
        <authorList>
            <person name="Barrett H."/>
            <person name="Lovett B."/>
            <person name="Macias A.M."/>
            <person name="Stajich J.E."/>
            <person name="Kasson M.T."/>
        </authorList>
    </citation>
    <scope>NUCLEOTIDE SEQUENCE</scope>
    <source>
        <strain evidence="2">ARSEF 14590</strain>
    </source>
</reference>
<accession>A0AAJ0CMX5</accession>
<evidence type="ECO:0000256" key="1">
    <source>
        <dbReference type="SAM" id="MobiDB-lite"/>
    </source>
</evidence>
<keyword evidence="3" id="KW-1185">Reference proteome</keyword>
<evidence type="ECO:0000313" key="3">
    <source>
        <dbReference type="Proteomes" id="UP001251528"/>
    </source>
</evidence>
<feature type="region of interest" description="Disordered" evidence="1">
    <location>
        <begin position="34"/>
        <end position="64"/>
    </location>
</feature>
<evidence type="ECO:0000313" key="2">
    <source>
        <dbReference type="EMBL" id="KAK2596664.1"/>
    </source>
</evidence>
<name>A0AAJ0CMX5_9HYPO</name>
<feature type="compositionally biased region" description="Basic and acidic residues" evidence="1">
    <location>
        <begin position="52"/>
        <end position="64"/>
    </location>
</feature>
<dbReference type="AlphaFoldDB" id="A0AAJ0CMX5"/>
<organism evidence="2 3">
    <name type="scientific">Conoideocrella luteorostrata</name>
    <dbReference type="NCBI Taxonomy" id="1105319"/>
    <lineage>
        <taxon>Eukaryota</taxon>
        <taxon>Fungi</taxon>
        <taxon>Dikarya</taxon>
        <taxon>Ascomycota</taxon>
        <taxon>Pezizomycotina</taxon>
        <taxon>Sordariomycetes</taxon>
        <taxon>Hypocreomycetidae</taxon>
        <taxon>Hypocreales</taxon>
        <taxon>Clavicipitaceae</taxon>
        <taxon>Conoideocrella</taxon>
    </lineage>
</organism>
<sequence>MYYASLVDSLTAVTTLSISLTDRIFVFDEDEEIDEESSDCGSEDEEANRQPTQRDTEIMTESRKESNFSGLANLIAACPSLDDFELHYLSIMWPKRRLFDNFPRQDILRHLAGLDNPPLLERCRIRGATVKCMDLLNFIHRSRVAEASIEVIRLEKGTIRPIIDYCISESASVAKLHIDTMFEKSEEGYLGLVHFLDEGKSRKYGGKFEVGTEILNREGDNRTKPVTYYVRRPVAEGNPTIYEWNTLRREEYGY</sequence>
<protein>
    <submittedName>
        <fullName evidence="2">Uncharacterized protein</fullName>
    </submittedName>
</protein>
<proteinExistence type="predicted"/>